<evidence type="ECO:0000256" key="1">
    <source>
        <dbReference type="ARBA" id="ARBA00006007"/>
    </source>
</evidence>
<dbReference type="STRING" id="7918.ENSLOCP00000006825"/>
<dbReference type="AlphaFoldDB" id="W5MEL6"/>
<evidence type="ECO:0000313" key="2">
    <source>
        <dbReference type="Ensembl" id="ENSLOCP00000006825.1"/>
    </source>
</evidence>
<dbReference type="eggNOG" id="ENOG502QUBS">
    <property type="taxonomic scope" value="Eukaryota"/>
</dbReference>
<dbReference type="SUPFAM" id="SSF51366">
    <property type="entry name" value="Ribulose-phoshate binding barrel"/>
    <property type="match status" value="1"/>
</dbReference>
<sequence>NMKFLNLFGRLKSIVIGMVHVKALPGTPLNNLAVAEITEAACREAELYSDAGIDGLIIENMHDLPYTTTAGPEVYATMTAVCTAVRQTCPTLPIGAQILTAANREALAVALASGLDFIRAEGFVFSHVADEGLLNACAGDLLRYRKQIGAEHIQIFTDIKKKHSSHALTSDVSVAETAKAAEFFLSDGVILTGTATGIQADPEDLREVGQAVRIPVLIGSGVTHENVEHYLEASAMIIGSYFKKGGFWANSVDPERVRKFMGKMNKLRTTAGSG</sequence>
<dbReference type="Pfam" id="PF03437">
    <property type="entry name" value="BtpA"/>
    <property type="match status" value="1"/>
</dbReference>
<accession>W5MEL6</accession>
<reference evidence="3" key="1">
    <citation type="submission" date="2011-12" db="EMBL/GenBank/DDBJ databases">
        <title>The Draft Genome of Lepisosteus oculatus.</title>
        <authorList>
            <consortium name="The Broad Institute Genome Assembly &amp; Analysis Group"/>
            <consortium name="Computational R&amp;D Group"/>
            <consortium name="and Sequencing Platform"/>
            <person name="Di Palma F."/>
            <person name="Alfoldi J."/>
            <person name="Johnson J."/>
            <person name="Berlin A."/>
            <person name="Gnerre S."/>
            <person name="Jaffe D."/>
            <person name="MacCallum I."/>
            <person name="Young S."/>
            <person name="Walker B.J."/>
            <person name="Lander E.S."/>
            <person name="Lindblad-Toh K."/>
        </authorList>
    </citation>
    <scope>NUCLEOTIDE SEQUENCE [LARGE SCALE GENOMIC DNA]</scope>
</reference>
<dbReference type="InterPro" id="IPR013785">
    <property type="entry name" value="Aldolase_TIM"/>
</dbReference>
<evidence type="ECO:0000313" key="3">
    <source>
        <dbReference type="Proteomes" id="UP000018468"/>
    </source>
</evidence>
<protein>
    <submittedName>
        <fullName evidence="2">Zgc:162297</fullName>
    </submittedName>
</protein>
<dbReference type="EMBL" id="AHAT01020951">
    <property type="status" value="NOT_ANNOTATED_CDS"/>
    <property type="molecule type" value="Genomic_DNA"/>
</dbReference>
<dbReference type="InterPro" id="IPR011060">
    <property type="entry name" value="RibuloseP-bd_barrel"/>
</dbReference>
<dbReference type="InParanoid" id="W5MEL6"/>
<comment type="similarity">
    <text evidence="1">Belongs to the BtpA family.</text>
</comment>
<name>W5MEL6_LEPOC</name>
<keyword evidence="3" id="KW-1185">Reference proteome</keyword>
<dbReference type="HOGENOM" id="CLU_075239_1_0_1"/>
<dbReference type="NCBIfam" id="TIGR00259">
    <property type="entry name" value="thylakoid_BtpA"/>
    <property type="match status" value="1"/>
</dbReference>
<organism evidence="2 3">
    <name type="scientific">Lepisosteus oculatus</name>
    <name type="common">Spotted gar</name>
    <dbReference type="NCBI Taxonomy" id="7918"/>
    <lineage>
        <taxon>Eukaryota</taxon>
        <taxon>Metazoa</taxon>
        <taxon>Chordata</taxon>
        <taxon>Craniata</taxon>
        <taxon>Vertebrata</taxon>
        <taxon>Euteleostomi</taxon>
        <taxon>Actinopterygii</taxon>
        <taxon>Neopterygii</taxon>
        <taxon>Holostei</taxon>
        <taxon>Semionotiformes</taxon>
        <taxon>Lepisosteidae</taxon>
        <taxon>Lepisosteus</taxon>
    </lineage>
</organism>
<dbReference type="PANTHER" id="PTHR21381:SF3">
    <property type="entry name" value="SGC REGION PROTEIN SGCQ-RELATED"/>
    <property type="match status" value="1"/>
</dbReference>
<reference evidence="2" key="3">
    <citation type="submission" date="2025-09" db="UniProtKB">
        <authorList>
            <consortium name="Ensembl"/>
        </authorList>
    </citation>
    <scope>IDENTIFICATION</scope>
</reference>
<dbReference type="Gene3D" id="3.20.20.70">
    <property type="entry name" value="Aldolase class I"/>
    <property type="match status" value="1"/>
</dbReference>
<proteinExistence type="inferred from homology"/>
<dbReference type="OMA" id="ENFFDAP"/>
<dbReference type="Bgee" id="ENSLOCG00000005653">
    <property type="expression patterns" value="Expressed in ovary and 13 other cell types or tissues"/>
</dbReference>
<reference evidence="2" key="2">
    <citation type="submission" date="2025-08" db="UniProtKB">
        <authorList>
            <consortium name="Ensembl"/>
        </authorList>
    </citation>
    <scope>IDENTIFICATION</scope>
</reference>
<dbReference type="Proteomes" id="UP000018468">
    <property type="component" value="Linkage group LG23"/>
</dbReference>
<dbReference type="InterPro" id="IPR005137">
    <property type="entry name" value="BtpA"/>
</dbReference>
<dbReference type="PIRSF" id="PIRSF005956">
    <property type="entry name" value="BtpA"/>
    <property type="match status" value="1"/>
</dbReference>
<dbReference type="GeneTree" id="ENSGT00390000006020"/>
<dbReference type="PANTHER" id="PTHR21381">
    <property type="entry name" value="ZGC:162297"/>
    <property type="match status" value="1"/>
</dbReference>
<dbReference type="Ensembl" id="ENSLOCT00000006833.1">
    <property type="protein sequence ID" value="ENSLOCP00000006825.1"/>
    <property type="gene ID" value="ENSLOCG00000005653.1"/>
</dbReference>